<dbReference type="Gramene" id="AUR62031313-RA">
    <property type="protein sequence ID" value="AUR62031313-RA:cds"/>
    <property type="gene ID" value="AUR62031313"/>
</dbReference>
<reference evidence="2" key="2">
    <citation type="submission" date="2021-03" db="UniProtKB">
        <authorList>
            <consortium name="EnsemblPlants"/>
        </authorList>
    </citation>
    <scope>IDENTIFICATION</scope>
</reference>
<dbReference type="PANTHER" id="PTHR33144:SF52">
    <property type="match status" value="1"/>
</dbReference>
<evidence type="ECO:0000313" key="3">
    <source>
        <dbReference type="Proteomes" id="UP000596660"/>
    </source>
</evidence>
<evidence type="ECO:0008006" key="4">
    <source>
        <dbReference type="Google" id="ProtNLM"/>
    </source>
</evidence>
<feature type="region of interest" description="Disordered" evidence="1">
    <location>
        <begin position="271"/>
        <end position="310"/>
    </location>
</feature>
<organism evidence="2 3">
    <name type="scientific">Chenopodium quinoa</name>
    <name type="common">Quinoa</name>
    <dbReference type="NCBI Taxonomy" id="63459"/>
    <lineage>
        <taxon>Eukaryota</taxon>
        <taxon>Viridiplantae</taxon>
        <taxon>Streptophyta</taxon>
        <taxon>Embryophyta</taxon>
        <taxon>Tracheophyta</taxon>
        <taxon>Spermatophyta</taxon>
        <taxon>Magnoliopsida</taxon>
        <taxon>eudicotyledons</taxon>
        <taxon>Gunneridae</taxon>
        <taxon>Pentapetalae</taxon>
        <taxon>Caryophyllales</taxon>
        <taxon>Chenopodiaceae</taxon>
        <taxon>Chenopodioideae</taxon>
        <taxon>Atripliceae</taxon>
        <taxon>Chenopodium</taxon>
    </lineage>
</organism>
<dbReference type="AlphaFoldDB" id="A0A803MKH2"/>
<reference evidence="2" key="1">
    <citation type="journal article" date="2017" name="Nature">
        <title>The genome of Chenopodium quinoa.</title>
        <authorList>
            <person name="Jarvis D.E."/>
            <person name="Ho Y.S."/>
            <person name="Lightfoot D.J."/>
            <person name="Schmoeckel S.M."/>
            <person name="Li B."/>
            <person name="Borm T.J.A."/>
            <person name="Ohyanagi H."/>
            <person name="Mineta K."/>
            <person name="Michell C.T."/>
            <person name="Saber N."/>
            <person name="Kharbatia N.M."/>
            <person name="Rupper R.R."/>
            <person name="Sharp A.R."/>
            <person name="Dally N."/>
            <person name="Boughton B.A."/>
            <person name="Woo Y.H."/>
            <person name="Gao G."/>
            <person name="Schijlen E.G.W.M."/>
            <person name="Guo X."/>
            <person name="Momin A.A."/>
            <person name="Negrao S."/>
            <person name="Al-Babili S."/>
            <person name="Gehring C."/>
            <person name="Roessner U."/>
            <person name="Jung C."/>
            <person name="Murphy K."/>
            <person name="Arold S.T."/>
            <person name="Gojobori T."/>
            <person name="van der Linden C.G."/>
            <person name="van Loo E.N."/>
            <person name="Jellen E.N."/>
            <person name="Maughan P.J."/>
            <person name="Tester M."/>
        </authorList>
    </citation>
    <scope>NUCLEOTIDE SEQUENCE [LARGE SCALE GENOMIC DNA]</scope>
    <source>
        <strain evidence="2">cv. PI 614886</strain>
    </source>
</reference>
<dbReference type="EnsemblPlants" id="AUR62031313-RA">
    <property type="protein sequence ID" value="AUR62031313-RA:cds"/>
    <property type="gene ID" value="AUR62031313"/>
</dbReference>
<dbReference type="Proteomes" id="UP000596660">
    <property type="component" value="Unplaced"/>
</dbReference>
<feature type="region of interest" description="Disordered" evidence="1">
    <location>
        <begin position="1"/>
        <end position="29"/>
    </location>
</feature>
<proteinExistence type="predicted"/>
<dbReference type="InterPro" id="IPR004252">
    <property type="entry name" value="Probable_transposase_24"/>
</dbReference>
<name>A0A803MKH2_CHEQI</name>
<sequence length="310" mass="35669">MNMTLEATNALDPPIRRDEENRGFGENSNRWQVGNNGSIHSVVNGETTRDGEGKINILLAPLNVKSWKEAFGLAGDVMWKEIEEKFQVKEGSSYIKMQAFAIETMQRLYRLWKSRLHNYYKNGGCGQNDEERLKNPPPDLPQNQWKHCVERFSSEPVKAMSERNSRNRLSVKRTKHTTGNNSFAEAEHVLTCENNGVKPSADVIWLFEHTTKNKEGQLQWADDSRSKEIYDQLKVVVATHGESMTQEEILLDVLKPRSGYFRGKGTALRGYSKGTRKHLEQQKKIQEQDERIKELEETQEQTKKTATRDS</sequence>
<dbReference type="Pfam" id="PF03004">
    <property type="entry name" value="Transposase_24"/>
    <property type="match status" value="1"/>
</dbReference>
<protein>
    <recommendedName>
        <fullName evidence="4">Transposase</fullName>
    </recommendedName>
</protein>
<feature type="compositionally biased region" description="Basic and acidic residues" evidence="1">
    <location>
        <begin position="277"/>
        <end position="310"/>
    </location>
</feature>
<evidence type="ECO:0000256" key="1">
    <source>
        <dbReference type="SAM" id="MobiDB-lite"/>
    </source>
</evidence>
<evidence type="ECO:0000313" key="2">
    <source>
        <dbReference type="EnsemblPlants" id="AUR62031313-RA:cds"/>
    </source>
</evidence>
<accession>A0A803MKH2</accession>
<keyword evidence="3" id="KW-1185">Reference proteome</keyword>
<dbReference type="OMA" id="ATHGESM"/>
<feature type="compositionally biased region" description="Basic and acidic residues" evidence="1">
    <location>
        <begin position="14"/>
        <end position="23"/>
    </location>
</feature>
<dbReference type="PANTHER" id="PTHR33144">
    <property type="entry name" value="OS10G0409366 PROTEIN-RELATED"/>
    <property type="match status" value="1"/>
</dbReference>